<feature type="region of interest" description="Disordered" evidence="1">
    <location>
        <begin position="29"/>
        <end position="123"/>
    </location>
</feature>
<dbReference type="EMBL" id="GG657757">
    <property type="protein sequence ID" value="EFL34099.1"/>
    <property type="molecule type" value="Genomic_DNA"/>
</dbReference>
<accession>D9X732</accession>
<organism evidence="2 3">
    <name type="scientific">Streptomyces viridochromogenes (strain DSM 40736 / JCM 4977 / BCRC 1201 / Tue 494)</name>
    <dbReference type="NCBI Taxonomy" id="591159"/>
    <lineage>
        <taxon>Bacteria</taxon>
        <taxon>Bacillati</taxon>
        <taxon>Actinomycetota</taxon>
        <taxon>Actinomycetes</taxon>
        <taxon>Kitasatosporales</taxon>
        <taxon>Streptomycetaceae</taxon>
        <taxon>Streptomyces</taxon>
    </lineage>
</organism>
<keyword evidence="3" id="KW-1185">Reference proteome</keyword>
<dbReference type="HOGENOM" id="CLU_2014053_0_0_11"/>
<reference evidence="3" key="1">
    <citation type="submission" date="2009-02" db="EMBL/GenBank/DDBJ databases">
        <title>Annotation of Streptomyces viridochromogenes strain DSM 40736.</title>
        <authorList>
            <consortium name="The Broad Institute Genome Sequencing Platform"/>
            <consortium name="Broad Institute Microbial Sequencing Center"/>
            <person name="Fischbach M."/>
            <person name="Godfrey P."/>
            <person name="Ward D."/>
            <person name="Young S."/>
            <person name="Zeng Q."/>
            <person name="Koehrsen M."/>
            <person name="Alvarado L."/>
            <person name="Berlin A.M."/>
            <person name="Bochicchio J."/>
            <person name="Borenstein D."/>
            <person name="Chapman S.B."/>
            <person name="Chen Z."/>
            <person name="Engels R."/>
            <person name="Freedman E."/>
            <person name="Gellesch M."/>
            <person name="Goldberg J."/>
            <person name="Griggs A."/>
            <person name="Gujja S."/>
            <person name="Heilman E.R."/>
            <person name="Heiman D.I."/>
            <person name="Hepburn T.A."/>
            <person name="Howarth C."/>
            <person name="Jen D."/>
            <person name="Larson L."/>
            <person name="Lewis B."/>
            <person name="Mehta T."/>
            <person name="Park D."/>
            <person name="Pearson M."/>
            <person name="Richards J."/>
            <person name="Roberts A."/>
            <person name="Saif S."/>
            <person name="Shea T.D."/>
            <person name="Shenoy N."/>
            <person name="Sisk P."/>
            <person name="Stolte C."/>
            <person name="Sykes S.N."/>
            <person name="Thomson T."/>
            <person name="Walk T."/>
            <person name="White J."/>
            <person name="Yandava C."/>
            <person name="Straight P."/>
            <person name="Clardy J."/>
            <person name="Hung D."/>
            <person name="Kolter R."/>
            <person name="Mekalanos J."/>
            <person name="Walker S."/>
            <person name="Walsh C.T."/>
            <person name="Wieland-Brown L.C."/>
            <person name="Haas B."/>
            <person name="Nusbaum C."/>
            <person name="Birren B."/>
        </authorList>
    </citation>
    <scope>NUCLEOTIDE SEQUENCE [LARGE SCALE GENOMIC DNA]</scope>
    <source>
        <strain evidence="3">DSM 40736 / JCM 4977 / BCRC 1201 / Tue 494</strain>
    </source>
</reference>
<evidence type="ECO:0000313" key="3">
    <source>
        <dbReference type="Proteomes" id="UP000004184"/>
    </source>
</evidence>
<dbReference type="AlphaFoldDB" id="D9X732"/>
<evidence type="ECO:0000313" key="2">
    <source>
        <dbReference type="EMBL" id="EFL34099.1"/>
    </source>
</evidence>
<evidence type="ECO:0000256" key="1">
    <source>
        <dbReference type="SAM" id="MobiDB-lite"/>
    </source>
</evidence>
<gene>
    <name evidence="2" type="ORF">SSQG_04617</name>
</gene>
<dbReference type="Proteomes" id="UP000004184">
    <property type="component" value="Unassembled WGS sequence"/>
</dbReference>
<protein>
    <submittedName>
        <fullName evidence="2">Predicted protein</fullName>
    </submittedName>
</protein>
<sequence length="123" mass="13633">MRSAAFNPRALQWSDGRCLGSRLEGAFLRGRPTPRASAHTPARRRAMRAPTSRPRQNVDHVHLTTSTRHAVSELWARRERSPEGPDTALVNRATSAPRQGRPHEQTSGTIPVWAQSGDSQPPQ</sequence>
<proteinExistence type="predicted"/>
<name>D9X732_STRVT</name>
<dbReference type="STRING" id="591159.SSQG_04617"/>